<dbReference type="AlphaFoldDB" id="A0AAW9D4T9"/>
<evidence type="ECO:0000313" key="1">
    <source>
        <dbReference type="EMBL" id="MDW9256890.1"/>
    </source>
</evidence>
<name>A0AAW9D4T9_BURTH</name>
<proteinExistence type="predicted"/>
<gene>
    <name evidence="1" type="ORF">C7S16_1679</name>
</gene>
<comment type="caution">
    <text evidence="1">The sequence shown here is derived from an EMBL/GenBank/DDBJ whole genome shotgun (WGS) entry which is preliminary data.</text>
</comment>
<dbReference type="Proteomes" id="UP001272137">
    <property type="component" value="Unassembled WGS sequence"/>
</dbReference>
<evidence type="ECO:0000313" key="2">
    <source>
        <dbReference type="Proteomes" id="UP001272137"/>
    </source>
</evidence>
<reference evidence="1" key="1">
    <citation type="submission" date="2018-08" db="EMBL/GenBank/DDBJ databases">
        <title>Identification of Burkholderia cepacia strains that express a Burkholderia pseudomallei-like capsular polysaccharide.</title>
        <authorList>
            <person name="Burtnick M.N."/>
            <person name="Vongsouvath M."/>
            <person name="Newton P."/>
            <person name="Wuthiekanun V."/>
            <person name="Limmathurotsakul D."/>
            <person name="Brett P.J."/>
            <person name="Chantratita N."/>
            <person name="Dance D.A."/>
        </authorList>
    </citation>
    <scope>NUCLEOTIDE SEQUENCE</scope>
    <source>
        <strain evidence="1">SBXCC001</strain>
    </source>
</reference>
<sequence length="42" mass="4645">MSVVVRAMSGVAPVLPSGRARRAFARAAIRRPRFQDPLFHVP</sequence>
<accession>A0AAW9D4T9</accession>
<dbReference type="EMBL" id="QXCT01000002">
    <property type="protein sequence ID" value="MDW9256890.1"/>
    <property type="molecule type" value="Genomic_DNA"/>
</dbReference>
<organism evidence="1 2">
    <name type="scientific">Burkholderia thailandensis</name>
    <dbReference type="NCBI Taxonomy" id="57975"/>
    <lineage>
        <taxon>Bacteria</taxon>
        <taxon>Pseudomonadati</taxon>
        <taxon>Pseudomonadota</taxon>
        <taxon>Betaproteobacteria</taxon>
        <taxon>Burkholderiales</taxon>
        <taxon>Burkholderiaceae</taxon>
        <taxon>Burkholderia</taxon>
        <taxon>pseudomallei group</taxon>
    </lineage>
</organism>
<protein>
    <submittedName>
        <fullName evidence="1">Uncharacterized protein</fullName>
    </submittedName>
</protein>